<organism evidence="2 3">
    <name type="scientific">Portunus trituberculatus</name>
    <name type="common">Swimming crab</name>
    <name type="synonym">Neptunus trituberculatus</name>
    <dbReference type="NCBI Taxonomy" id="210409"/>
    <lineage>
        <taxon>Eukaryota</taxon>
        <taxon>Metazoa</taxon>
        <taxon>Ecdysozoa</taxon>
        <taxon>Arthropoda</taxon>
        <taxon>Crustacea</taxon>
        <taxon>Multicrustacea</taxon>
        <taxon>Malacostraca</taxon>
        <taxon>Eumalacostraca</taxon>
        <taxon>Eucarida</taxon>
        <taxon>Decapoda</taxon>
        <taxon>Pleocyemata</taxon>
        <taxon>Brachyura</taxon>
        <taxon>Eubrachyura</taxon>
        <taxon>Portunoidea</taxon>
        <taxon>Portunidae</taxon>
        <taxon>Portuninae</taxon>
        <taxon>Portunus</taxon>
    </lineage>
</organism>
<protein>
    <submittedName>
        <fullName evidence="2">Uncharacterized protein</fullName>
    </submittedName>
</protein>
<sequence length="169" mass="19246">MFSGCKERQNQPQPTSTYSHTATDRSHCSRKVRRLRTLSVPTTPQLATVVSPALQSTLIQPHPATPHDPGYARPFPRRHSRVNTEGMVVVVVSPSKCMHGLSLPFTGILRLASHRRQCCMHATEARLDSLQASQDLTEISVPLRALHYLLRVHGIREWRVMKRRQHEYL</sequence>
<proteinExistence type="predicted"/>
<feature type="compositionally biased region" description="Polar residues" evidence="1">
    <location>
        <begin position="10"/>
        <end position="21"/>
    </location>
</feature>
<evidence type="ECO:0000313" key="3">
    <source>
        <dbReference type="Proteomes" id="UP000324222"/>
    </source>
</evidence>
<dbReference type="AlphaFoldDB" id="A0A5B7E2E5"/>
<evidence type="ECO:0000256" key="1">
    <source>
        <dbReference type="SAM" id="MobiDB-lite"/>
    </source>
</evidence>
<dbReference type="Proteomes" id="UP000324222">
    <property type="component" value="Unassembled WGS sequence"/>
</dbReference>
<dbReference type="EMBL" id="VSRR010001865">
    <property type="protein sequence ID" value="MPC28161.1"/>
    <property type="molecule type" value="Genomic_DNA"/>
</dbReference>
<name>A0A5B7E2E5_PORTR</name>
<reference evidence="2 3" key="1">
    <citation type="submission" date="2019-05" db="EMBL/GenBank/DDBJ databases">
        <title>Another draft genome of Portunus trituberculatus and its Hox gene families provides insights of decapod evolution.</title>
        <authorList>
            <person name="Jeong J.-H."/>
            <person name="Song I."/>
            <person name="Kim S."/>
            <person name="Choi T."/>
            <person name="Kim D."/>
            <person name="Ryu S."/>
            <person name="Kim W."/>
        </authorList>
    </citation>
    <scope>NUCLEOTIDE SEQUENCE [LARGE SCALE GENOMIC DNA]</scope>
    <source>
        <tissue evidence="2">Muscle</tissue>
    </source>
</reference>
<feature type="region of interest" description="Disordered" evidence="1">
    <location>
        <begin position="1"/>
        <end position="30"/>
    </location>
</feature>
<accession>A0A5B7E2E5</accession>
<evidence type="ECO:0000313" key="2">
    <source>
        <dbReference type="EMBL" id="MPC28161.1"/>
    </source>
</evidence>
<keyword evidence="3" id="KW-1185">Reference proteome</keyword>
<gene>
    <name evidence="2" type="ORF">E2C01_021356</name>
</gene>
<comment type="caution">
    <text evidence="2">The sequence shown here is derived from an EMBL/GenBank/DDBJ whole genome shotgun (WGS) entry which is preliminary data.</text>
</comment>